<evidence type="ECO:0000256" key="2">
    <source>
        <dbReference type="SAM" id="MobiDB-lite"/>
    </source>
</evidence>
<feature type="compositionally biased region" description="Low complexity" evidence="2">
    <location>
        <begin position="510"/>
        <end position="524"/>
    </location>
</feature>
<feature type="compositionally biased region" description="Basic and acidic residues" evidence="2">
    <location>
        <begin position="312"/>
        <end position="321"/>
    </location>
</feature>
<keyword evidence="1" id="KW-0175">Coiled coil</keyword>
<dbReference type="AlphaFoldDB" id="A0A8H5PMU9"/>
<evidence type="ECO:0000313" key="3">
    <source>
        <dbReference type="EMBL" id="KAF5599347.1"/>
    </source>
</evidence>
<feature type="region of interest" description="Disordered" evidence="2">
    <location>
        <begin position="416"/>
        <end position="437"/>
    </location>
</feature>
<feature type="region of interest" description="Disordered" evidence="2">
    <location>
        <begin position="454"/>
        <end position="610"/>
    </location>
</feature>
<sequence>MSLASRASQVELPTLAQIAEWPTVDHTKIQEDYGLSFYQLLSEVKKIENARERAALQPTEESANIDTGSDASYKSSDSESSVDLSIADYIVSDRAHSEDRETDGQINMSRPAQPYGSKAILKGKEWTMDDAFRALYEEFWCRNLVNNPQDFVVGLCSAQEGDPGHQLWLDIRAEIPRYFEVAAASSEKRPNFHQMTLDIRNKAYAAIDSLYGDAHVVINGQKVPWYATLPKRALWIVDRFCSPDPGWNSMPSHAASILGILNWMDIMAADPEVQESVVGDHSESGSSESGNSIKDEDMPVENHDGPTPGDGQDYHSEDNPSEHIFPLSGRYRFAGNDDALKDFKNELGDQNEKVEGLVETVQGHSKKFEGLKNKVKHLEEKDRNKKDELGELDTISKGQDKEIGRLQSVVAGLETKGDELKKHADEQQGRHKKQPEEVEKLLNILVGEIKSLKSSVLQQSPADESSVITTDGKATESVEDVFGNGTKPSTTQTGFFKTVTSTPEPRDPPSSAASSRRRSTSGTSGLFGNVRATSGRPLDGRGASLKRKASVQPLPSSSSPTPRRSFIVGGAPKSFAPANRASSLQDRVYARTDPRYKENKLKPVTKKDQK</sequence>
<dbReference type="Proteomes" id="UP000544095">
    <property type="component" value="Unassembled WGS sequence"/>
</dbReference>
<dbReference type="EMBL" id="JAAOAR010000160">
    <property type="protein sequence ID" value="KAF5599347.1"/>
    <property type="molecule type" value="Genomic_DNA"/>
</dbReference>
<feature type="compositionally biased region" description="Basic and acidic residues" evidence="2">
    <location>
        <begin position="293"/>
        <end position="304"/>
    </location>
</feature>
<protein>
    <submittedName>
        <fullName evidence="3">Uncharacterized protein</fullName>
    </submittedName>
</protein>
<feature type="compositionally biased region" description="Basic and acidic residues" evidence="2">
    <location>
        <begin position="588"/>
        <end position="610"/>
    </location>
</feature>
<feature type="compositionally biased region" description="Polar residues" evidence="2">
    <location>
        <begin position="454"/>
        <end position="469"/>
    </location>
</feature>
<evidence type="ECO:0000313" key="4">
    <source>
        <dbReference type="Proteomes" id="UP000544095"/>
    </source>
</evidence>
<organism evidence="3 4">
    <name type="scientific">Fusarium pseudoanthophilum</name>
    <dbReference type="NCBI Taxonomy" id="48495"/>
    <lineage>
        <taxon>Eukaryota</taxon>
        <taxon>Fungi</taxon>
        <taxon>Dikarya</taxon>
        <taxon>Ascomycota</taxon>
        <taxon>Pezizomycotina</taxon>
        <taxon>Sordariomycetes</taxon>
        <taxon>Hypocreomycetidae</taxon>
        <taxon>Hypocreales</taxon>
        <taxon>Nectriaceae</taxon>
        <taxon>Fusarium</taxon>
        <taxon>Fusarium fujikuroi species complex</taxon>
    </lineage>
</organism>
<name>A0A8H5PMU9_9HYPO</name>
<reference evidence="3 4" key="1">
    <citation type="submission" date="2020-05" db="EMBL/GenBank/DDBJ databases">
        <title>Identification and distribution of gene clusters putatively required for synthesis of sphingolipid metabolism inhibitors in phylogenetically diverse species of the filamentous fungus Fusarium.</title>
        <authorList>
            <person name="Kim H.-S."/>
            <person name="Busman M."/>
            <person name="Brown D.W."/>
            <person name="Divon H."/>
            <person name="Uhlig S."/>
            <person name="Proctor R.H."/>
        </authorList>
    </citation>
    <scope>NUCLEOTIDE SEQUENCE [LARGE SCALE GENOMIC DNA]</scope>
    <source>
        <strain evidence="3 4">NRRL 25211</strain>
    </source>
</reference>
<keyword evidence="4" id="KW-1185">Reference proteome</keyword>
<feature type="compositionally biased region" description="Polar residues" evidence="2">
    <location>
        <begin position="486"/>
        <end position="503"/>
    </location>
</feature>
<feature type="compositionally biased region" description="Low complexity" evidence="2">
    <location>
        <begin position="553"/>
        <end position="565"/>
    </location>
</feature>
<feature type="region of interest" description="Disordered" evidence="2">
    <location>
        <begin position="274"/>
        <end position="327"/>
    </location>
</feature>
<evidence type="ECO:0000256" key="1">
    <source>
        <dbReference type="SAM" id="Coils"/>
    </source>
</evidence>
<feature type="compositionally biased region" description="Low complexity" evidence="2">
    <location>
        <begin position="69"/>
        <end position="79"/>
    </location>
</feature>
<proteinExistence type="predicted"/>
<accession>A0A8H5PMU9</accession>
<feature type="region of interest" description="Disordered" evidence="2">
    <location>
        <begin position="55"/>
        <end position="79"/>
    </location>
</feature>
<feature type="coiled-coil region" evidence="1">
    <location>
        <begin position="340"/>
        <end position="388"/>
    </location>
</feature>
<gene>
    <name evidence="3" type="ORF">FPANT_3509</name>
</gene>
<comment type="caution">
    <text evidence="3">The sequence shown here is derived from an EMBL/GenBank/DDBJ whole genome shotgun (WGS) entry which is preliminary data.</text>
</comment>